<dbReference type="EMBL" id="FNJR01000003">
    <property type="protein sequence ID" value="SDP28714.1"/>
    <property type="molecule type" value="Genomic_DNA"/>
</dbReference>
<name>A0A1H0RGR9_9ACTN</name>
<dbReference type="OrthoDB" id="3679853at2"/>
<dbReference type="Gene3D" id="3.90.230.10">
    <property type="entry name" value="Creatinase/methionine aminopeptidase superfamily"/>
    <property type="match status" value="1"/>
</dbReference>
<keyword evidence="2" id="KW-0378">Hydrolase</keyword>
<dbReference type="PANTHER" id="PTHR43330">
    <property type="entry name" value="METHIONINE AMINOPEPTIDASE"/>
    <property type="match status" value="1"/>
</dbReference>
<organism evidence="2 3">
    <name type="scientific">Actinopolyspora xinjiangensis</name>
    <dbReference type="NCBI Taxonomy" id="405564"/>
    <lineage>
        <taxon>Bacteria</taxon>
        <taxon>Bacillati</taxon>
        <taxon>Actinomycetota</taxon>
        <taxon>Actinomycetes</taxon>
        <taxon>Actinopolysporales</taxon>
        <taxon>Actinopolysporaceae</taxon>
        <taxon>Actinopolyspora</taxon>
    </lineage>
</organism>
<evidence type="ECO:0000313" key="2">
    <source>
        <dbReference type="EMBL" id="SDP28714.1"/>
    </source>
</evidence>
<reference evidence="3" key="1">
    <citation type="submission" date="2016-10" db="EMBL/GenBank/DDBJ databases">
        <authorList>
            <person name="Varghese N."/>
            <person name="Submissions S."/>
        </authorList>
    </citation>
    <scope>NUCLEOTIDE SEQUENCE [LARGE SCALE GENOMIC DNA]</scope>
    <source>
        <strain evidence="3">DSM 46732</strain>
    </source>
</reference>
<evidence type="ECO:0000259" key="1">
    <source>
        <dbReference type="Pfam" id="PF00557"/>
    </source>
</evidence>
<evidence type="ECO:0000313" key="3">
    <source>
        <dbReference type="Proteomes" id="UP000199497"/>
    </source>
</evidence>
<proteinExistence type="predicted"/>
<dbReference type="GO" id="GO:0070006">
    <property type="term" value="F:metalloaminopeptidase activity"/>
    <property type="evidence" value="ECO:0007669"/>
    <property type="project" value="TreeGrafter"/>
</dbReference>
<dbReference type="GO" id="GO:0005829">
    <property type="term" value="C:cytosol"/>
    <property type="evidence" value="ECO:0007669"/>
    <property type="project" value="TreeGrafter"/>
</dbReference>
<dbReference type="SUPFAM" id="SSF55920">
    <property type="entry name" value="Creatinase/aminopeptidase"/>
    <property type="match status" value="1"/>
</dbReference>
<keyword evidence="2" id="KW-0031">Aminopeptidase</keyword>
<feature type="domain" description="Peptidase M24" evidence="1">
    <location>
        <begin position="14"/>
        <end position="240"/>
    </location>
</feature>
<gene>
    <name evidence="2" type="ORF">SAMN04487905_10358</name>
</gene>
<keyword evidence="3" id="KW-1185">Reference proteome</keyword>
<dbReference type="InterPro" id="IPR000994">
    <property type="entry name" value="Pept_M24"/>
</dbReference>
<dbReference type="InterPro" id="IPR036005">
    <property type="entry name" value="Creatinase/aminopeptidase-like"/>
</dbReference>
<dbReference type="Pfam" id="PF00557">
    <property type="entry name" value="Peptidase_M24"/>
    <property type="match status" value="1"/>
</dbReference>
<keyword evidence="2" id="KW-0645">Protease</keyword>
<dbReference type="Proteomes" id="UP000199497">
    <property type="component" value="Unassembled WGS sequence"/>
</dbReference>
<dbReference type="AlphaFoldDB" id="A0A1H0RGR9"/>
<dbReference type="STRING" id="405564.SAMN04487905_10358"/>
<dbReference type="PANTHER" id="PTHR43330:SF27">
    <property type="entry name" value="METHIONINE AMINOPEPTIDASE"/>
    <property type="match status" value="1"/>
</dbReference>
<protein>
    <submittedName>
        <fullName evidence="2">Methionyl aminopeptidase</fullName>
    </submittedName>
</protein>
<accession>A0A1H0RGR9</accession>
<dbReference type="RefSeq" id="WP_092598634.1">
    <property type="nucleotide sequence ID" value="NZ_FNJR01000003.1"/>
</dbReference>
<sequence>MRHRVELRDGDEIELLRAAGRAVATTLEVVSARVRPGVSPAELERWAVSSLGEHGAAPAVPVSGGGRRALSVSRDDVVCGGAPTGGWLRDGQLLTVECAGSVAGWCAWSAVGVVVGTMSESDLRLTDTAAEALRCGVGAVIAGDRLGEVGHAIGVVVRGAGCGMPTSCGYGIGRALREGPVIPGPGHRDAGVTAREGLVLTVAAGVCAGQDGGLRCGEDGPVVTGDESRACVFGHTVAVTRSGTRVLTSP</sequence>